<accession>A0A1I3KCD9</accession>
<feature type="transmembrane region" description="Helical" evidence="1">
    <location>
        <begin position="38"/>
        <end position="61"/>
    </location>
</feature>
<keyword evidence="1" id="KW-0472">Membrane</keyword>
<name>A0A1I3KCD9_9SPIR</name>
<evidence type="ECO:0000256" key="1">
    <source>
        <dbReference type="SAM" id="Phobius"/>
    </source>
</evidence>
<keyword evidence="1" id="KW-1133">Transmembrane helix</keyword>
<feature type="transmembrane region" description="Helical" evidence="1">
    <location>
        <begin position="102"/>
        <end position="127"/>
    </location>
</feature>
<dbReference type="OrthoDB" id="359417at2"/>
<protein>
    <recommendedName>
        <fullName evidence="4">ECF transporter S component</fullName>
    </recommendedName>
</protein>
<feature type="transmembrane region" description="Helical" evidence="1">
    <location>
        <begin position="73"/>
        <end position="96"/>
    </location>
</feature>
<proteinExistence type="predicted"/>
<evidence type="ECO:0008006" key="4">
    <source>
        <dbReference type="Google" id="ProtNLM"/>
    </source>
</evidence>
<evidence type="ECO:0000313" key="2">
    <source>
        <dbReference type="EMBL" id="SFI70020.1"/>
    </source>
</evidence>
<evidence type="ECO:0000313" key="3">
    <source>
        <dbReference type="Proteomes" id="UP000182737"/>
    </source>
</evidence>
<dbReference type="RefSeq" id="WP_074931302.1">
    <property type="nucleotide sequence ID" value="NZ_FORI01000004.1"/>
</dbReference>
<organism evidence="2 3">
    <name type="scientific">Treponema bryantii</name>
    <dbReference type="NCBI Taxonomy" id="163"/>
    <lineage>
        <taxon>Bacteria</taxon>
        <taxon>Pseudomonadati</taxon>
        <taxon>Spirochaetota</taxon>
        <taxon>Spirochaetia</taxon>
        <taxon>Spirochaetales</taxon>
        <taxon>Treponemataceae</taxon>
        <taxon>Treponema</taxon>
    </lineage>
</organism>
<sequence>MNRRWKITLFCTVSILLNLGTTLLFYDVLHIPLFLDTIFTVAIVFYLGLIPGLVVGFLFNFVDTLFNFLFRGIFSPTNVFFSLCGAAIVLITWAFARRKEEFQISIPITLLYLLLISLLSSSASILIGGTIDFIRFSYFDIPDSMAPIKQFTDGFLSRKFNLFASCILGQIPISMTDRLISTFAGFGVYKLYVKFFGPAEEL</sequence>
<dbReference type="Proteomes" id="UP000182737">
    <property type="component" value="Unassembled WGS sequence"/>
</dbReference>
<dbReference type="AlphaFoldDB" id="A0A1I3KCD9"/>
<keyword evidence="1" id="KW-0812">Transmembrane</keyword>
<dbReference type="EMBL" id="FORI01000004">
    <property type="protein sequence ID" value="SFI70020.1"/>
    <property type="molecule type" value="Genomic_DNA"/>
</dbReference>
<reference evidence="3" key="1">
    <citation type="submission" date="2016-10" db="EMBL/GenBank/DDBJ databases">
        <authorList>
            <person name="Varghese N."/>
            <person name="Submissions S."/>
        </authorList>
    </citation>
    <scope>NUCLEOTIDE SEQUENCE [LARGE SCALE GENOMIC DNA]</scope>
    <source>
        <strain evidence="3">XBD1002</strain>
    </source>
</reference>
<feature type="transmembrane region" description="Helical" evidence="1">
    <location>
        <begin position="7"/>
        <end position="26"/>
    </location>
</feature>
<gene>
    <name evidence="2" type="ORF">SAMN04487775_104201</name>
</gene>
<keyword evidence="3" id="KW-1185">Reference proteome</keyword>